<dbReference type="AlphaFoldDB" id="A0A9Q5SLA1"/>
<gene>
    <name evidence="2" type="ORF">BK724_04695</name>
</gene>
<organism evidence="2 3">
    <name type="scientific">Bacillus thuringiensis serovar sooncheon</name>
    <dbReference type="NCBI Taxonomy" id="180891"/>
    <lineage>
        <taxon>Bacteria</taxon>
        <taxon>Bacillati</taxon>
        <taxon>Bacillota</taxon>
        <taxon>Bacilli</taxon>
        <taxon>Bacillales</taxon>
        <taxon>Bacillaceae</taxon>
        <taxon>Bacillus</taxon>
        <taxon>Bacillus cereus group</taxon>
    </lineage>
</organism>
<dbReference type="Gene3D" id="2.170.15.10">
    <property type="entry name" value="Proaerolysin, chain A, domain 3"/>
    <property type="match status" value="1"/>
</dbReference>
<protein>
    <submittedName>
        <fullName evidence="2">Uncharacterized protein</fullName>
    </submittedName>
</protein>
<evidence type="ECO:0000313" key="3">
    <source>
        <dbReference type="Proteomes" id="UP000194733"/>
    </source>
</evidence>
<keyword evidence="1" id="KW-0732">Signal</keyword>
<proteinExistence type="predicted"/>
<reference evidence="2 3" key="1">
    <citation type="submission" date="2016-10" db="EMBL/GenBank/DDBJ databases">
        <title>Comparative genomics of Bacillus thuringiensis reveals a path to pathogens against multiple invertebrate hosts.</title>
        <authorList>
            <person name="Zheng J."/>
            <person name="Gao Q."/>
            <person name="Liu H."/>
            <person name="Peng D."/>
            <person name="Ruan L."/>
            <person name="Sun M."/>
        </authorList>
    </citation>
    <scope>NUCLEOTIDE SEQUENCE [LARGE SCALE GENOMIC DNA]</scope>
    <source>
        <strain evidence="2">BGSC 4BB1</strain>
    </source>
</reference>
<comment type="caution">
    <text evidence="2">The sequence shown here is derived from an EMBL/GenBank/DDBJ whole genome shotgun (WGS) entry which is preliminary data.</text>
</comment>
<name>A0A9Q5SLA1_BACTU</name>
<dbReference type="Proteomes" id="UP000194733">
    <property type="component" value="Unassembled WGS sequence"/>
</dbReference>
<sequence>MKKRKKIVRKALAIAAIASMGTTLAIISPNLVSADTINTSVNTSQKEMKRGSILDWKEEIFYALEAVGENEAVKIPGASVYNWTDSMGKERGYYDVVYHQFSVEADNSPIITNSTNVFVGKTTLTNDTDIEQTLSTNSFEKIFANTITNSTTSGYNFGVTASAKFSILSVFETGIEMSTEYDFSNTSVTEKKDEYKYIATPQLIKVPAHSAVEVLVTLDTVKAHGGVKLLTKMSGRDMGYFMYYDVDNRKDKSYKYDLTFHRIVDNASKSAELKNVSANPDGKTINLVGFGEYEATYGTEFSVTVRPVEKYRNSIKKRDIGDGSYTYKIKPEIIKMN</sequence>
<dbReference type="InterPro" id="IPR004991">
    <property type="entry name" value="Aerolysin-like"/>
</dbReference>
<dbReference type="RefSeq" id="WP_065212006.1">
    <property type="nucleotide sequence ID" value="NZ_NFCY01000015.1"/>
</dbReference>
<feature type="chain" id="PRO_5040199629" evidence="1">
    <location>
        <begin position="26"/>
        <end position="337"/>
    </location>
</feature>
<dbReference type="EMBL" id="NFCY01000015">
    <property type="protein sequence ID" value="OTX53142.1"/>
    <property type="molecule type" value="Genomic_DNA"/>
</dbReference>
<dbReference type="Pfam" id="PF03318">
    <property type="entry name" value="ETX_MTX2"/>
    <property type="match status" value="1"/>
</dbReference>
<evidence type="ECO:0000313" key="2">
    <source>
        <dbReference type="EMBL" id="OTX53142.1"/>
    </source>
</evidence>
<accession>A0A9Q5SLA1</accession>
<feature type="signal peptide" evidence="1">
    <location>
        <begin position="1"/>
        <end position="25"/>
    </location>
</feature>
<evidence type="ECO:0000256" key="1">
    <source>
        <dbReference type="SAM" id="SignalP"/>
    </source>
</evidence>
<dbReference type="CDD" id="cd20223">
    <property type="entry name" value="PFM_epsilon-toxin-like"/>
    <property type="match status" value="1"/>
</dbReference>
<dbReference type="SUPFAM" id="SSF56973">
    <property type="entry name" value="Aerolisin/ETX pore-forming domain"/>
    <property type="match status" value="1"/>
</dbReference>